<sequence>MLSEQISPSKPVAMPWGDIALLDTPYPSFNMPVESTGRLGSVR</sequence>
<accession>A0A0E9TXV9</accession>
<reference evidence="1" key="2">
    <citation type="journal article" date="2015" name="Fish Shellfish Immunol.">
        <title>Early steps in the European eel (Anguilla anguilla)-Vibrio vulnificus interaction in the gills: Role of the RtxA13 toxin.</title>
        <authorList>
            <person name="Callol A."/>
            <person name="Pajuelo D."/>
            <person name="Ebbesson L."/>
            <person name="Teles M."/>
            <person name="MacKenzie S."/>
            <person name="Amaro C."/>
        </authorList>
    </citation>
    <scope>NUCLEOTIDE SEQUENCE</scope>
</reference>
<protein>
    <submittedName>
        <fullName evidence="1">Uncharacterized protein</fullName>
    </submittedName>
</protein>
<reference evidence="1" key="1">
    <citation type="submission" date="2014-11" db="EMBL/GenBank/DDBJ databases">
        <authorList>
            <person name="Amaro Gonzalez C."/>
        </authorList>
    </citation>
    <scope>NUCLEOTIDE SEQUENCE</scope>
</reference>
<name>A0A0E9TXV9_ANGAN</name>
<organism evidence="1">
    <name type="scientific">Anguilla anguilla</name>
    <name type="common">European freshwater eel</name>
    <name type="synonym">Muraena anguilla</name>
    <dbReference type="NCBI Taxonomy" id="7936"/>
    <lineage>
        <taxon>Eukaryota</taxon>
        <taxon>Metazoa</taxon>
        <taxon>Chordata</taxon>
        <taxon>Craniata</taxon>
        <taxon>Vertebrata</taxon>
        <taxon>Euteleostomi</taxon>
        <taxon>Actinopterygii</taxon>
        <taxon>Neopterygii</taxon>
        <taxon>Teleostei</taxon>
        <taxon>Anguilliformes</taxon>
        <taxon>Anguillidae</taxon>
        <taxon>Anguilla</taxon>
    </lineage>
</organism>
<dbReference type="AlphaFoldDB" id="A0A0E9TXV9"/>
<evidence type="ECO:0000313" key="1">
    <source>
        <dbReference type="EMBL" id="JAH57755.1"/>
    </source>
</evidence>
<proteinExistence type="predicted"/>
<dbReference type="EMBL" id="GBXM01050822">
    <property type="protein sequence ID" value="JAH57755.1"/>
    <property type="molecule type" value="Transcribed_RNA"/>
</dbReference>